<organism evidence="1">
    <name type="scientific">marine sediment metagenome</name>
    <dbReference type="NCBI Taxonomy" id="412755"/>
    <lineage>
        <taxon>unclassified sequences</taxon>
        <taxon>metagenomes</taxon>
        <taxon>ecological metagenomes</taxon>
    </lineage>
</organism>
<dbReference type="GO" id="GO:0003677">
    <property type="term" value="F:DNA binding"/>
    <property type="evidence" value="ECO:0007669"/>
    <property type="project" value="InterPro"/>
</dbReference>
<name>A0A0F9PJH5_9ZZZZ</name>
<evidence type="ECO:0008006" key="2">
    <source>
        <dbReference type="Google" id="ProtNLM"/>
    </source>
</evidence>
<evidence type="ECO:0000313" key="1">
    <source>
        <dbReference type="EMBL" id="KKM93437.1"/>
    </source>
</evidence>
<comment type="caution">
    <text evidence="1">The sequence shown here is derived from an EMBL/GenBank/DDBJ whole genome shotgun (WGS) entry which is preliminary data.</text>
</comment>
<accession>A0A0F9PJH5</accession>
<dbReference type="AlphaFoldDB" id="A0A0F9PJH5"/>
<sequence>MSSTEWETPQAFFDTLNAEFGFTIDACASEANTKCERFYSAHHDGLDRDWSDEVVWMNPPYDKAVRLWVRKAYREAIKGATVVCLLQARSSDSEWWHQCIMKAAEWRFVRDRLHFSRPDGRSSRANLSSLLVIFRPGHEGPPVVSGISTTGEPVVVVV</sequence>
<dbReference type="GO" id="GO:0009307">
    <property type="term" value="P:DNA restriction-modification system"/>
    <property type="evidence" value="ECO:0007669"/>
    <property type="project" value="InterPro"/>
</dbReference>
<dbReference type="GO" id="GO:0009007">
    <property type="term" value="F:site-specific DNA-methyltransferase (adenine-specific) activity"/>
    <property type="evidence" value="ECO:0007669"/>
    <property type="project" value="InterPro"/>
</dbReference>
<dbReference type="Pfam" id="PF05869">
    <property type="entry name" value="Dam"/>
    <property type="match status" value="1"/>
</dbReference>
<reference evidence="1" key="1">
    <citation type="journal article" date="2015" name="Nature">
        <title>Complex archaea that bridge the gap between prokaryotes and eukaryotes.</title>
        <authorList>
            <person name="Spang A."/>
            <person name="Saw J.H."/>
            <person name="Jorgensen S.L."/>
            <person name="Zaremba-Niedzwiedzka K."/>
            <person name="Martijn J."/>
            <person name="Lind A.E."/>
            <person name="van Eijk R."/>
            <person name="Schleper C."/>
            <person name="Guy L."/>
            <person name="Ettema T.J."/>
        </authorList>
    </citation>
    <scope>NUCLEOTIDE SEQUENCE</scope>
</reference>
<dbReference type="EMBL" id="LAZR01006264">
    <property type="protein sequence ID" value="KKM93437.1"/>
    <property type="molecule type" value="Genomic_DNA"/>
</dbReference>
<proteinExistence type="predicted"/>
<gene>
    <name evidence="1" type="ORF">LCGC14_1208290</name>
</gene>
<protein>
    <recommendedName>
        <fullName evidence="2">Phage N-6-adenine-methyltransferase</fullName>
    </recommendedName>
</protein>
<dbReference type="InterPro" id="IPR008593">
    <property type="entry name" value="Dam_MeTrfase"/>
</dbReference>